<proteinExistence type="predicted"/>
<gene>
    <name evidence="7" type="ORF">QQF64_001545</name>
</gene>
<dbReference type="Pfam" id="PF01094">
    <property type="entry name" value="ANF_receptor"/>
    <property type="match status" value="1"/>
</dbReference>
<feature type="non-terminal residue" evidence="7">
    <location>
        <position position="316"/>
    </location>
</feature>
<name>A0ABR3P0U5_9TELE</name>
<dbReference type="Proteomes" id="UP001558613">
    <property type="component" value="Unassembled WGS sequence"/>
</dbReference>
<feature type="compositionally biased region" description="Polar residues" evidence="5">
    <location>
        <begin position="7"/>
        <end position="16"/>
    </location>
</feature>
<evidence type="ECO:0000259" key="6">
    <source>
        <dbReference type="Pfam" id="PF01094"/>
    </source>
</evidence>
<feature type="domain" description="Receptor ligand binding region" evidence="6">
    <location>
        <begin position="84"/>
        <end position="261"/>
    </location>
</feature>
<comment type="caution">
    <text evidence="7">The sequence shown here is derived from an EMBL/GenBank/DDBJ whole genome shotgun (WGS) entry which is preliminary data.</text>
</comment>
<accession>A0ABR3P0U5</accession>
<organism evidence="7 8">
    <name type="scientific">Cirrhinus molitorella</name>
    <name type="common">mud carp</name>
    <dbReference type="NCBI Taxonomy" id="172907"/>
    <lineage>
        <taxon>Eukaryota</taxon>
        <taxon>Metazoa</taxon>
        <taxon>Chordata</taxon>
        <taxon>Craniata</taxon>
        <taxon>Vertebrata</taxon>
        <taxon>Euteleostomi</taxon>
        <taxon>Actinopterygii</taxon>
        <taxon>Neopterygii</taxon>
        <taxon>Teleostei</taxon>
        <taxon>Ostariophysi</taxon>
        <taxon>Cypriniformes</taxon>
        <taxon>Cyprinidae</taxon>
        <taxon>Labeoninae</taxon>
        <taxon>Labeonini</taxon>
        <taxon>Cirrhinus</taxon>
    </lineage>
</organism>
<protein>
    <recommendedName>
        <fullName evidence="6">Receptor ligand binding region domain-containing protein</fullName>
    </recommendedName>
</protein>
<feature type="region of interest" description="Disordered" evidence="5">
    <location>
        <begin position="1"/>
        <end position="25"/>
    </location>
</feature>
<dbReference type="InterPro" id="IPR001828">
    <property type="entry name" value="ANF_lig-bd_rcpt"/>
</dbReference>
<evidence type="ECO:0000313" key="8">
    <source>
        <dbReference type="Proteomes" id="UP001558613"/>
    </source>
</evidence>
<evidence type="ECO:0000256" key="1">
    <source>
        <dbReference type="ARBA" id="ARBA00004370"/>
    </source>
</evidence>
<evidence type="ECO:0000256" key="3">
    <source>
        <dbReference type="ARBA" id="ARBA00022989"/>
    </source>
</evidence>
<keyword evidence="4" id="KW-0472">Membrane</keyword>
<dbReference type="EMBL" id="JAYMGO010000001">
    <property type="protein sequence ID" value="KAL1282742.1"/>
    <property type="molecule type" value="Genomic_DNA"/>
</dbReference>
<keyword evidence="3" id="KW-1133">Transmembrane helix</keyword>
<comment type="subcellular location">
    <subcellularLocation>
        <location evidence="1">Membrane</location>
    </subcellularLocation>
</comment>
<sequence>MAHFNHGESSSLTPRDTQGAEARNDGSCSLVDGLMGFAGLVAGRREASISECSCDTGPNSHRIRISPASGSWDRLHGLVYGDGTDQEAVAQMLDFVSSQTSMPILGIHGGSAMTMAEKDASSSFFQFGASLQQEALLMLAIMEEYDWHVFSVVTTKFPGFQEFIATVRVTVDHSFIRWDLQSVVTLDGVGEPEDRAHVQLKRIQSPVILLYCSKDEAALVMEEARSLGLTGAGFVWIVPSLTTGNLEQTPEAFPTGMISVAYDEWDYPLETRVQDAVGIISSAAATMFREEGRIPDGTASCYGQSEKPEVPANALR</sequence>
<evidence type="ECO:0000313" key="7">
    <source>
        <dbReference type="EMBL" id="KAL1282742.1"/>
    </source>
</evidence>
<dbReference type="Gene3D" id="3.40.50.2300">
    <property type="match status" value="2"/>
</dbReference>
<dbReference type="InterPro" id="IPR028082">
    <property type="entry name" value="Peripla_BP_I"/>
</dbReference>
<evidence type="ECO:0000256" key="2">
    <source>
        <dbReference type="ARBA" id="ARBA00022692"/>
    </source>
</evidence>
<evidence type="ECO:0000256" key="4">
    <source>
        <dbReference type="ARBA" id="ARBA00023136"/>
    </source>
</evidence>
<keyword evidence="2" id="KW-0812">Transmembrane</keyword>
<reference evidence="7 8" key="1">
    <citation type="submission" date="2023-09" db="EMBL/GenBank/DDBJ databases">
        <authorList>
            <person name="Wang M."/>
        </authorList>
    </citation>
    <scope>NUCLEOTIDE SEQUENCE [LARGE SCALE GENOMIC DNA]</scope>
    <source>
        <strain evidence="7">GT-2023</strain>
        <tissue evidence="7">Liver</tissue>
    </source>
</reference>
<keyword evidence="8" id="KW-1185">Reference proteome</keyword>
<evidence type="ECO:0000256" key="5">
    <source>
        <dbReference type="SAM" id="MobiDB-lite"/>
    </source>
</evidence>
<dbReference type="SUPFAM" id="SSF53822">
    <property type="entry name" value="Periplasmic binding protein-like I"/>
    <property type="match status" value="1"/>
</dbReference>